<dbReference type="Proteomes" id="UP000696573">
    <property type="component" value="Unassembled WGS sequence"/>
</dbReference>
<sequence length="206" mass="22529">MYPAINLECRIHLGFGSKDAWDARIPLIPFLVLKMRSVSRKPGIPGVRKARVGQRAQLACINCKARKQKVRGGLSSAFATIQSHRARIANGLASAGLDITDLSATVTDNTFALACFVEDPVTGRHQPRNYVETLEARIGLLEEQLRRSPVPRPSPLDTQRIDNLPACSDTQMDQTAEDDECPSELSNQAGMLGLLVDGEEPHYLGP</sequence>
<accession>A0A9N9VJL6</accession>
<gene>
    <name evidence="1" type="ORF">CRHIZ90672A_00014703</name>
</gene>
<comment type="caution">
    <text evidence="1">The sequence shown here is derived from an EMBL/GenBank/DDBJ whole genome shotgun (WGS) entry which is preliminary data.</text>
</comment>
<reference evidence="1" key="1">
    <citation type="submission" date="2021-10" db="EMBL/GenBank/DDBJ databases">
        <authorList>
            <person name="Piombo E."/>
        </authorList>
    </citation>
    <scope>NUCLEOTIDE SEQUENCE</scope>
</reference>
<name>A0A9N9VJL6_9HYPO</name>
<organism evidence="1 2">
    <name type="scientific">Clonostachys rhizophaga</name>
    <dbReference type="NCBI Taxonomy" id="160324"/>
    <lineage>
        <taxon>Eukaryota</taxon>
        <taxon>Fungi</taxon>
        <taxon>Dikarya</taxon>
        <taxon>Ascomycota</taxon>
        <taxon>Pezizomycotina</taxon>
        <taxon>Sordariomycetes</taxon>
        <taxon>Hypocreomycetidae</taxon>
        <taxon>Hypocreales</taxon>
        <taxon>Bionectriaceae</taxon>
        <taxon>Clonostachys</taxon>
    </lineage>
</organism>
<evidence type="ECO:0000313" key="1">
    <source>
        <dbReference type="EMBL" id="CAH0024682.1"/>
    </source>
</evidence>
<dbReference type="EMBL" id="CABFNQ020000699">
    <property type="protein sequence ID" value="CAH0024682.1"/>
    <property type="molecule type" value="Genomic_DNA"/>
</dbReference>
<proteinExistence type="predicted"/>
<keyword evidence="2" id="KW-1185">Reference proteome</keyword>
<protein>
    <submittedName>
        <fullName evidence="1">Uncharacterized protein</fullName>
    </submittedName>
</protein>
<dbReference type="OrthoDB" id="189997at2759"/>
<evidence type="ECO:0000313" key="2">
    <source>
        <dbReference type="Proteomes" id="UP000696573"/>
    </source>
</evidence>
<dbReference type="AlphaFoldDB" id="A0A9N9VJL6"/>